<comment type="caution">
    <text evidence="1">The sequence shown here is derived from an EMBL/GenBank/DDBJ whole genome shotgun (WGS) entry which is preliminary data.</text>
</comment>
<accession>A0ABR8S790</accession>
<reference evidence="1 2" key="1">
    <citation type="submission" date="2020-08" db="EMBL/GenBank/DDBJ databases">
        <title>A Genomic Blueprint of the Chicken Gut Microbiome.</title>
        <authorList>
            <person name="Gilroy R."/>
            <person name="Ravi A."/>
            <person name="Getino M."/>
            <person name="Pursley I."/>
            <person name="Horton D.L."/>
            <person name="Alikhan N.-F."/>
            <person name="Baker D."/>
            <person name="Gharbi K."/>
            <person name="Hall N."/>
            <person name="Watson M."/>
            <person name="Adriaenssens E.M."/>
            <person name="Foster-Nyarko E."/>
            <person name="Jarju S."/>
            <person name="Secka A."/>
            <person name="Antonio M."/>
            <person name="Oren A."/>
            <person name="Chaudhuri R."/>
            <person name="La Ragione R.M."/>
            <person name="Hildebrand F."/>
            <person name="Pallen M.J."/>
        </authorList>
    </citation>
    <scope>NUCLEOTIDE SEQUENCE [LARGE SCALE GENOMIC DNA]</scope>
    <source>
        <strain evidence="1 2">Sa2CVA6</strain>
    </source>
</reference>
<evidence type="ECO:0000313" key="1">
    <source>
        <dbReference type="EMBL" id="MBD7959347.1"/>
    </source>
</evidence>
<protein>
    <submittedName>
        <fullName evidence="1">Uncharacterized protein</fullName>
    </submittedName>
</protein>
<evidence type="ECO:0000313" key="2">
    <source>
        <dbReference type="Proteomes" id="UP000634919"/>
    </source>
</evidence>
<sequence>MQTLERDAETVTTRVDLSPVFKLGPTVVQNTLKEVIERLNIDIEALLARHAACDWGVLQPQSAWLLAATRNRLLSVFRVAGRLIAVETEWDCTATRIYPINLEQFS</sequence>
<dbReference type="EMBL" id="JACSQK010000001">
    <property type="protein sequence ID" value="MBD7959347.1"/>
    <property type="molecule type" value="Genomic_DNA"/>
</dbReference>
<name>A0ABR8S790_9BURK</name>
<keyword evidence="2" id="KW-1185">Reference proteome</keyword>
<dbReference type="Proteomes" id="UP000634919">
    <property type="component" value="Unassembled WGS sequence"/>
</dbReference>
<gene>
    <name evidence="1" type="ORF">H9646_02545</name>
</gene>
<proteinExistence type="predicted"/>
<organism evidence="1 2">
    <name type="scientific">Comamonas avium</name>
    <dbReference type="NCBI Taxonomy" id="2762231"/>
    <lineage>
        <taxon>Bacteria</taxon>
        <taxon>Pseudomonadati</taxon>
        <taxon>Pseudomonadota</taxon>
        <taxon>Betaproteobacteria</taxon>
        <taxon>Burkholderiales</taxon>
        <taxon>Comamonadaceae</taxon>
        <taxon>Comamonas</taxon>
    </lineage>
</organism>